<evidence type="ECO:0000313" key="1">
    <source>
        <dbReference type="EMBL" id="TMW91953.1"/>
    </source>
</evidence>
<dbReference type="AlphaFoldDB" id="A0A6N2BIQ9"/>
<dbReference type="EMBL" id="RXGB01003517">
    <property type="protein sequence ID" value="TMW91953.1"/>
    <property type="molecule type" value="Genomic_DNA"/>
</dbReference>
<gene>
    <name evidence="1" type="ORF">EJD97_013710</name>
</gene>
<comment type="caution">
    <text evidence="1">The sequence shown here is derived from an EMBL/GenBank/DDBJ whole genome shotgun (WGS) entry which is preliminary data.</text>
</comment>
<sequence>MPANSISIGTSICLNLSHHRFYWRNYLDYRVDFDLHMPLLLLCDCVGRNGTWSGECSFSTLPLYH</sequence>
<organism evidence="1">
    <name type="scientific">Solanum chilense</name>
    <name type="common">Tomato</name>
    <name type="synonym">Lycopersicon chilense</name>
    <dbReference type="NCBI Taxonomy" id="4083"/>
    <lineage>
        <taxon>Eukaryota</taxon>
        <taxon>Viridiplantae</taxon>
        <taxon>Streptophyta</taxon>
        <taxon>Embryophyta</taxon>
        <taxon>Tracheophyta</taxon>
        <taxon>Spermatophyta</taxon>
        <taxon>Magnoliopsida</taxon>
        <taxon>eudicotyledons</taxon>
        <taxon>Gunneridae</taxon>
        <taxon>Pentapetalae</taxon>
        <taxon>asterids</taxon>
        <taxon>lamiids</taxon>
        <taxon>Solanales</taxon>
        <taxon>Solanaceae</taxon>
        <taxon>Solanoideae</taxon>
        <taxon>Solaneae</taxon>
        <taxon>Solanum</taxon>
        <taxon>Solanum subgen. Lycopersicon</taxon>
    </lineage>
</organism>
<name>A0A6N2BIQ9_SOLCI</name>
<protein>
    <submittedName>
        <fullName evidence="1">Uncharacterized protein</fullName>
    </submittedName>
</protein>
<accession>A0A6N2BIQ9</accession>
<proteinExistence type="predicted"/>
<reference evidence="1" key="1">
    <citation type="submission" date="2019-05" db="EMBL/GenBank/DDBJ databases">
        <title>The de novo reference genome and transcriptome assemblies of the wild tomato species Solanum chilense.</title>
        <authorList>
            <person name="Stam R."/>
            <person name="Nosenko T."/>
            <person name="Hoerger A.C."/>
            <person name="Stephan W."/>
            <person name="Seidel M.A."/>
            <person name="Kuhn J.M.M."/>
            <person name="Haberer G."/>
            <person name="Tellier A."/>
        </authorList>
    </citation>
    <scope>NUCLEOTIDE SEQUENCE</scope>
    <source>
        <tissue evidence="1">Mature leaves</tissue>
    </source>
</reference>